<organism evidence="1 2">
    <name type="scientific">Halobacillus seohaensis</name>
    <dbReference type="NCBI Taxonomy" id="447421"/>
    <lineage>
        <taxon>Bacteria</taxon>
        <taxon>Bacillati</taxon>
        <taxon>Bacillota</taxon>
        <taxon>Bacilli</taxon>
        <taxon>Bacillales</taxon>
        <taxon>Bacillaceae</taxon>
        <taxon>Halobacillus</taxon>
    </lineage>
</organism>
<protein>
    <submittedName>
        <fullName evidence="1">Uncharacterized protein</fullName>
    </submittedName>
</protein>
<dbReference type="RefSeq" id="WP_204711689.1">
    <property type="nucleotide sequence ID" value="NZ_JBHSZV010000039.1"/>
</dbReference>
<sequence length="233" mass="26494">MTAIIGYLNQNGVFMAADSKRTGSGKIQTVQKMEHLIDKFYIATGGSQMDETRKKSVNEIQTNNINKLSKIITEIQKQYRPDFAELSKKISDSDIVQPSAGATIILFGIDENQQSFLKIFDDDDNFTNPSEDIKYNQVFGTGTNDLQIEEQAAKSIEKYEKKIDKNEFISLDKWAFETMLNFAQSDDLKATVDFPVHCVLITTTEIVKKEFSSVDKMLQSPKNGFENEFKIRK</sequence>
<dbReference type="Proteomes" id="UP001596410">
    <property type="component" value="Unassembled WGS sequence"/>
</dbReference>
<gene>
    <name evidence="1" type="ORF">ACFQIC_15000</name>
</gene>
<evidence type="ECO:0000313" key="1">
    <source>
        <dbReference type="EMBL" id="MFC7063130.1"/>
    </source>
</evidence>
<name>A0ABW2ELF1_9BACI</name>
<dbReference type="SUPFAM" id="SSF56235">
    <property type="entry name" value="N-terminal nucleophile aminohydrolases (Ntn hydrolases)"/>
    <property type="match status" value="1"/>
</dbReference>
<comment type="caution">
    <text evidence="1">The sequence shown here is derived from an EMBL/GenBank/DDBJ whole genome shotgun (WGS) entry which is preliminary data.</text>
</comment>
<evidence type="ECO:0000313" key="2">
    <source>
        <dbReference type="Proteomes" id="UP001596410"/>
    </source>
</evidence>
<reference evidence="2" key="1">
    <citation type="journal article" date="2019" name="Int. J. Syst. Evol. Microbiol.">
        <title>The Global Catalogue of Microorganisms (GCM) 10K type strain sequencing project: providing services to taxonomists for standard genome sequencing and annotation.</title>
        <authorList>
            <consortium name="The Broad Institute Genomics Platform"/>
            <consortium name="The Broad Institute Genome Sequencing Center for Infectious Disease"/>
            <person name="Wu L."/>
            <person name="Ma J."/>
        </authorList>
    </citation>
    <scope>NUCLEOTIDE SEQUENCE [LARGE SCALE GENOMIC DNA]</scope>
    <source>
        <strain evidence="2">CGMCC 4.1621</strain>
    </source>
</reference>
<keyword evidence="2" id="KW-1185">Reference proteome</keyword>
<dbReference type="Gene3D" id="3.60.20.10">
    <property type="entry name" value="Glutamine Phosphoribosylpyrophosphate, subunit 1, domain 1"/>
    <property type="match status" value="1"/>
</dbReference>
<accession>A0ABW2ELF1</accession>
<proteinExistence type="predicted"/>
<dbReference type="EMBL" id="JBHSZV010000039">
    <property type="protein sequence ID" value="MFC7063130.1"/>
    <property type="molecule type" value="Genomic_DNA"/>
</dbReference>
<dbReference type="InterPro" id="IPR029055">
    <property type="entry name" value="Ntn_hydrolases_N"/>
</dbReference>